<dbReference type="Gene3D" id="3.30.40.10">
    <property type="entry name" value="Zinc/RING finger domain, C3HC4 (zinc finger)"/>
    <property type="match status" value="1"/>
</dbReference>
<keyword evidence="2 4" id="KW-0863">Zinc-finger</keyword>
<accession>A0A7E4VBE0</accession>
<evidence type="ECO:0000256" key="5">
    <source>
        <dbReference type="SAM" id="MobiDB-lite"/>
    </source>
</evidence>
<evidence type="ECO:0000313" key="7">
    <source>
        <dbReference type="Proteomes" id="UP000492821"/>
    </source>
</evidence>
<evidence type="ECO:0000256" key="4">
    <source>
        <dbReference type="PROSITE-ProRule" id="PRU00175"/>
    </source>
</evidence>
<dbReference type="WBParaSite" id="Pan_g18260.t1">
    <property type="protein sequence ID" value="Pan_g18260.t1"/>
    <property type="gene ID" value="Pan_g18260"/>
</dbReference>
<dbReference type="InterPro" id="IPR027370">
    <property type="entry name" value="Znf-RING_euk"/>
</dbReference>
<dbReference type="GO" id="GO:0008270">
    <property type="term" value="F:zinc ion binding"/>
    <property type="evidence" value="ECO:0007669"/>
    <property type="project" value="UniProtKB-KW"/>
</dbReference>
<dbReference type="PROSITE" id="PS00518">
    <property type="entry name" value="ZF_RING_1"/>
    <property type="match status" value="1"/>
</dbReference>
<evidence type="ECO:0000313" key="8">
    <source>
        <dbReference type="WBParaSite" id="Pan_g18260.t1"/>
    </source>
</evidence>
<sequence>MTTDIDISRCCICYDTYNRTNRAPMSMPCGHTFCHRCVRRMTKEILFSCGVCRTISPVGWVPTKKNVVLIQALETLNLLAKDDIDEALDSTPLGKTVDEQQIHQVTSKDMLSYGKRSLQVLACHMKSRYSTFDDAVLAVDDAIIAIDGRMKKNKVSGEPAPRPIDDDELEARLFEDAEVVDRVERNPMEADILWNLNHTELMLTNYIRDIETRTAEVERLTSDFIARRERVMESNRVRRRPVFRAAAVRPGGNDAPEGDGGETNVNQRTVNNDNAATPSANASDNRAGGVNGNREQGNAPVRAAVAAPPNGVFIPPPHFPGPSNFEAWRAMYDQHQNYYMSPAFLVPAPVLFLPPYSNSNFHRQ</sequence>
<dbReference type="PANTHER" id="PTHR47156:SF10">
    <property type="entry name" value="E3 UBIQUITIN-PROTEIN LIGASE TRIM-21-RELATED"/>
    <property type="match status" value="1"/>
</dbReference>
<name>A0A7E4VBE0_PANRE</name>
<dbReference type="SUPFAM" id="SSF57850">
    <property type="entry name" value="RING/U-box"/>
    <property type="match status" value="1"/>
</dbReference>
<evidence type="ECO:0000259" key="6">
    <source>
        <dbReference type="PROSITE" id="PS50089"/>
    </source>
</evidence>
<dbReference type="AlphaFoldDB" id="A0A7E4VBE0"/>
<dbReference type="InterPro" id="IPR001841">
    <property type="entry name" value="Znf_RING"/>
</dbReference>
<keyword evidence="3" id="KW-0862">Zinc</keyword>
<feature type="compositionally biased region" description="Polar residues" evidence="5">
    <location>
        <begin position="263"/>
        <end position="284"/>
    </location>
</feature>
<dbReference type="SMART" id="SM00184">
    <property type="entry name" value="RING"/>
    <property type="match status" value="1"/>
</dbReference>
<keyword evidence="1" id="KW-0479">Metal-binding</keyword>
<proteinExistence type="predicted"/>
<feature type="region of interest" description="Disordered" evidence="5">
    <location>
        <begin position="247"/>
        <end position="296"/>
    </location>
</feature>
<dbReference type="PROSITE" id="PS50089">
    <property type="entry name" value="ZF_RING_2"/>
    <property type="match status" value="1"/>
</dbReference>
<dbReference type="InterPro" id="IPR017907">
    <property type="entry name" value="Znf_RING_CS"/>
</dbReference>
<dbReference type="Proteomes" id="UP000492821">
    <property type="component" value="Unassembled WGS sequence"/>
</dbReference>
<dbReference type="PANTHER" id="PTHR47156">
    <property type="entry name" value="PROTEIN CBG20824"/>
    <property type="match status" value="1"/>
</dbReference>
<reference evidence="8" key="2">
    <citation type="submission" date="2020-10" db="UniProtKB">
        <authorList>
            <consortium name="WormBaseParasite"/>
        </authorList>
    </citation>
    <scope>IDENTIFICATION</scope>
</reference>
<evidence type="ECO:0000256" key="1">
    <source>
        <dbReference type="ARBA" id="ARBA00022723"/>
    </source>
</evidence>
<reference evidence="7" key="1">
    <citation type="journal article" date="2013" name="Genetics">
        <title>The draft genome and transcriptome of Panagrellus redivivus are shaped by the harsh demands of a free-living lifestyle.</title>
        <authorList>
            <person name="Srinivasan J."/>
            <person name="Dillman A.R."/>
            <person name="Macchietto M.G."/>
            <person name="Heikkinen L."/>
            <person name="Lakso M."/>
            <person name="Fracchia K.M."/>
            <person name="Antoshechkin I."/>
            <person name="Mortazavi A."/>
            <person name="Wong G."/>
            <person name="Sternberg P.W."/>
        </authorList>
    </citation>
    <scope>NUCLEOTIDE SEQUENCE [LARGE SCALE GENOMIC DNA]</scope>
    <source>
        <strain evidence="7">MT8872</strain>
    </source>
</reference>
<protein>
    <submittedName>
        <fullName evidence="8">RING-type domain-containing protein</fullName>
    </submittedName>
</protein>
<organism evidence="7 8">
    <name type="scientific">Panagrellus redivivus</name>
    <name type="common">Microworm</name>
    <dbReference type="NCBI Taxonomy" id="6233"/>
    <lineage>
        <taxon>Eukaryota</taxon>
        <taxon>Metazoa</taxon>
        <taxon>Ecdysozoa</taxon>
        <taxon>Nematoda</taxon>
        <taxon>Chromadorea</taxon>
        <taxon>Rhabditida</taxon>
        <taxon>Tylenchina</taxon>
        <taxon>Panagrolaimomorpha</taxon>
        <taxon>Panagrolaimoidea</taxon>
        <taxon>Panagrolaimidae</taxon>
        <taxon>Panagrellus</taxon>
    </lineage>
</organism>
<dbReference type="InterPro" id="IPR052667">
    <property type="entry name" value="E3_ubiquitin-ligase_RING"/>
</dbReference>
<feature type="domain" description="RING-type" evidence="6">
    <location>
        <begin position="10"/>
        <end position="53"/>
    </location>
</feature>
<evidence type="ECO:0000256" key="3">
    <source>
        <dbReference type="ARBA" id="ARBA00022833"/>
    </source>
</evidence>
<dbReference type="Pfam" id="PF13445">
    <property type="entry name" value="zf-RING_UBOX"/>
    <property type="match status" value="1"/>
</dbReference>
<dbReference type="CDD" id="cd16449">
    <property type="entry name" value="RING-HC"/>
    <property type="match status" value="1"/>
</dbReference>
<keyword evidence="7" id="KW-1185">Reference proteome</keyword>
<dbReference type="InterPro" id="IPR013083">
    <property type="entry name" value="Znf_RING/FYVE/PHD"/>
</dbReference>
<evidence type="ECO:0000256" key="2">
    <source>
        <dbReference type="ARBA" id="ARBA00022771"/>
    </source>
</evidence>